<dbReference type="KEGG" id="cbr:CBG_27379"/>
<dbReference type="InterPro" id="IPR020901">
    <property type="entry name" value="Prtase_inh_Kunz-CS"/>
</dbReference>
<evidence type="ECO:0000313" key="2">
    <source>
        <dbReference type="EMBL" id="CAR99009.1"/>
    </source>
</evidence>
<dbReference type="InterPro" id="IPR002223">
    <property type="entry name" value="Kunitz_BPTI"/>
</dbReference>
<dbReference type="Gene3D" id="4.10.410.10">
    <property type="entry name" value="Pancreatic trypsin inhibitor Kunitz domain"/>
    <property type="match status" value="1"/>
</dbReference>
<gene>
    <name evidence="2" type="ORF">CBG27379</name>
    <name evidence="2" type="ORF">CBG_27379</name>
</gene>
<evidence type="ECO:0000259" key="1">
    <source>
        <dbReference type="PROSITE" id="PS50279"/>
    </source>
</evidence>
<dbReference type="EMBL" id="HE601320">
    <property type="protein sequence ID" value="CAR99009.1"/>
    <property type="molecule type" value="Genomic_DNA"/>
</dbReference>
<sequence length="92" mass="9963">MAFGYKGCGGNKNNFDTDGTCTSLCKPTSINWCPEDCKTDGYYKRRLTGGGICCSKDVRDKVESDYAPVCGKGRIALIVKNDGNEILLIGKN</sequence>
<dbReference type="AlphaFoldDB" id="B6IGH9"/>
<dbReference type="CTD" id="68918832"/>
<feature type="domain" description="BPTI/Kunitz inhibitor" evidence="1">
    <location>
        <begin position="1"/>
        <end position="25"/>
    </location>
</feature>
<name>B6IGH9_CAEBR</name>
<dbReference type="GeneID" id="68918832"/>
<dbReference type="eggNOG" id="KOG4295">
    <property type="taxonomic scope" value="Eukaryota"/>
</dbReference>
<protein>
    <submittedName>
        <fullName evidence="2">Protein CBG27379</fullName>
    </submittedName>
</protein>
<evidence type="ECO:0000313" key="3">
    <source>
        <dbReference type="Proteomes" id="UP000008549"/>
    </source>
</evidence>
<dbReference type="Pfam" id="PF00014">
    <property type="entry name" value="Kunitz_BPTI"/>
    <property type="match status" value="1"/>
</dbReference>
<dbReference type="PROSITE" id="PS50279">
    <property type="entry name" value="BPTI_KUNITZ_2"/>
    <property type="match status" value="1"/>
</dbReference>
<dbReference type="PANTHER" id="PTHR47248:SF2">
    <property type="entry name" value="BPTI_KUNITZ INHIBITOR DOMAIN-CONTAINING PROTEIN"/>
    <property type="match status" value="1"/>
</dbReference>
<reference evidence="2 3" key="1">
    <citation type="journal article" date="2003" name="PLoS Biol.">
        <title>The genome sequence of Caenorhabditis briggsae: a platform for comparative genomics.</title>
        <authorList>
            <person name="Stein L.D."/>
            <person name="Bao Z."/>
            <person name="Blasiar D."/>
            <person name="Blumenthal T."/>
            <person name="Brent M.R."/>
            <person name="Chen N."/>
            <person name="Chinwalla A."/>
            <person name="Clarke L."/>
            <person name="Clee C."/>
            <person name="Coghlan A."/>
            <person name="Coulson A."/>
            <person name="D'Eustachio P."/>
            <person name="Fitch D.H."/>
            <person name="Fulton L.A."/>
            <person name="Fulton R.E."/>
            <person name="Griffiths-Jones S."/>
            <person name="Harris T.W."/>
            <person name="Hillier L.W."/>
            <person name="Kamath R."/>
            <person name="Kuwabara P.E."/>
            <person name="Mardis E.R."/>
            <person name="Marra M.A."/>
            <person name="Miner T.L."/>
            <person name="Minx P."/>
            <person name="Mullikin J.C."/>
            <person name="Plumb R.W."/>
            <person name="Rogers J."/>
            <person name="Schein J.E."/>
            <person name="Sohrmann M."/>
            <person name="Spieth J."/>
            <person name="Stajich J.E."/>
            <person name="Wei C."/>
            <person name="Willey D."/>
            <person name="Wilson R.K."/>
            <person name="Durbin R."/>
            <person name="Waterston R.H."/>
        </authorList>
    </citation>
    <scope>NUCLEOTIDE SEQUENCE [LARGE SCALE GENOMIC DNA]</scope>
    <source>
        <strain evidence="2 3">AF16</strain>
    </source>
</reference>
<organism evidence="2 3">
    <name type="scientific">Caenorhabditis briggsae</name>
    <dbReference type="NCBI Taxonomy" id="6238"/>
    <lineage>
        <taxon>Eukaryota</taxon>
        <taxon>Metazoa</taxon>
        <taxon>Ecdysozoa</taxon>
        <taxon>Nematoda</taxon>
        <taxon>Chromadorea</taxon>
        <taxon>Rhabditida</taxon>
        <taxon>Rhabditina</taxon>
        <taxon>Rhabditomorpha</taxon>
        <taxon>Rhabditoidea</taxon>
        <taxon>Rhabditidae</taxon>
        <taxon>Peloderinae</taxon>
        <taxon>Caenorhabditis</taxon>
    </lineage>
</organism>
<accession>B6IGH9</accession>
<dbReference type="InterPro" id="IPR036880">
    <property type="entry name" value="Kunitz_BPTI_sf"/>
</dbReference>
<dbReference type="PROSITE" id="PS00280">
    <property type="entry name" value="BPTI_KUNITZ_1"/>
    <property type="match status" value="1"/>
</dbReference>
<keyword evidence="3" id="KW-1185">Reference proteome</keyword>
<proteinExistence type="predicted"/>
<dbReference type="GO" id="GO:0004867">
    <property type="term" value="F:serine-type endopeptidase inhibitor activity"/>
    <property type="evidence" value="ECO:0007669"/>
    <property type="project" value="InterPro"/>
</dbReference>
<dbReference type="HOGENOM" id="CLU_105995_1_0_1"/>
<dbReference type="PANTHER" id="PTHR47248">
    <property type="entry name" value="PROTEIN CBG06772"/>
    <property type="match status" value="1"/>
</dbReference>
<dbReference type="InParanoid" id="B6IGH9"/>
<dbReference type="InterPro" id="IPR052861">
    <property type="entry name" value="BPTI/Kunitz_domain"/>
</dbReference>
<dbReference type="SUPFAM" id="SSF57362">
    <property type="entry name" value="BPTI-like"/>
    <property type="match status" value="1"/>
</dbReference>
<reference evidence="2 3" key="2">
    <citation type="journal article" date="2011" name="PLoS Genet.">
        <title>Caenorhabditis briggsae recombinant inbred line genotypes reveal inter-strain incompatibility and the evolution of recombination.</title>
        <authorList>
            <person name="Ross J.A."/>
            <person name="Koboldt D.C."/>
            <person name="Staisch J.E."/>
            <person name="Chamberlin H.M."/>
            <person name="Gupta B.P."/>
            <person name="Miller R.D."/>
            <person name="Baird S.E."/>
            <person name="Haag E.S."/>
        </authorList>
    </citation>
    <scope>NUCLEOTIDE SEQUENCE [LARGE SCALE GENOMIC DNA]</scope>
    <source>
        <strain evidence="2 3">AF16</strain>
    </source>
</reference>
<dbReference type="RefSeq" id="XP_045098576.1">
    <property type="nucleotide sequence ID" value="XM_045237298.1"/>
</dbReference>
<dbReference type="Proteomes" id="UP000008549">
    <property type="component" value="Unassembled WGS sequence"/>
</dbReference>